<reference evidence="6" key="1">
    <citation type="submission" date="2021-02" db="EMBL/GenBank/DDBJ databases">
        <authorList>
            <person name="Nowell W R."/>
        </authorList>
    </citation>
    <scope>NUCLEOTIDE SEQUENCE</scope>
</reference>
<sequence>MSQASGRTICITCGKEKATFKCGGCSQEFCFNHLGDHKQELSKQFDEVELNRDLFRQTLTDQTDKPQKHPLIQQIDTWERDSINKIRQKAEEARQVVLTHINESIRQIESKLNQLTDQLRQSREENDFFETDLQRWNDDLTQLKEELTKPSNINLRQDATPLITRISIDVTSCKSASLNELKIGVSARWVQNGITVAGGYDRGNGLNQLSNPWGLCVDDDQTVYVTDYSNYRIMEWKCNSTSGEVVAGGNGLGNSTDQLNCPTDVIVDRESDCLIICDFGNMRVVRWPRRKSTFGETIIQNVGCWGLAMDNDRYLYVGDYKKHEVRRWKLGETSGIIVAGGNGEGVRLDQLSGRFYVFVDEDQSVYVSDENNHRVMKWMKGAREGIVVAGGNGPGNNLTQLSSPNGMTVDQLGTIYIADSNNHRIMRWLQGARQGSIVVGGNGKGIEANQLCYPIGLTFDRQGNLYVVDNGNYRVQRFNIDSSSNS</sequence>
<proteinExistence type="predicted"/>
<dbReference type="InterPro" id="IPR011042">
    <property type="entry name" value="6-blade_b-propeller_TolB-like"/>
</dbReference>
<organism evidence="6 7">
    <name type="scientific">Rotaria sordida</name>
    <dbReference type="NCBI Taxonomy" id="392033"/>
    <lineage>
        <taxon>Eukaryota</taxon>
        <taxon>Metazoa</taxon>
        <taxon>Spiralia</taxon>
        <taxon>Gnathifera</taxon>
        <taxon>Rotifera</taxon>
        <taxon>Eurotatoria</taxon>
        <taxon>Bdelloidea</taxon>
        <taxon>Philodinida</taxon>
        <taxon>Philodinidae</taxon>
        <taxon>Rotaria</taxon>
    </lineage>
</organism>
<dbReference type="EMBL" id="CAJNOT010000083">
    <property type="protein sequence ID" value="CAF0827218.1"/>
    <property type="molecule type" value="Genomic_DNA"/>
</dbReference>
<dbReference type="PANTHER" id="PTHR10680:SF28">
    <property type="entry name" value="SMP-30_GLUCONOLACTONASE_LRE-LIKE REGION DOMAIN-CONTAINING PROTEIN"/>
    <property type="match status" value="1"/>
</dbReference>
<dbReference type="Proteomes" id="UP000663864">
    <property type="component" value="Unassembled WGS sequence"/>
</dbReference>
<evidence type="ECO:0000256" key="3">
    <source>
        <dbReference type="ARBA" id="ARBA00023180"/>
    </source>
</evidence>
<dbReference type="InterPro" id="IPR001258">
    <property type="entry name" value="NHL_repeat"/>
</dbReference>
<dbReference type="PANTHER" id="PTHR10680">
    <property type="entry name" value="PEPTIDYL-GLYCINE ALPHA-AMIDATING MONOOXYGENASE"/>
    <property type="match status" value="1"/>
</dbReference>
<dbReference type="Gene3D" id="2.40.10.500">
    <property type="match status" value="1"/>
</dbReference>
<feature type="repeat" description="NHL" evidence="4">
    <location>
        <begin position="400"/>
        <end position="425"/>
    </location>
</feature>
<evidence type="ECO:0000256" key="5">
    <source>
        <dbReference type="SAM" id="Coils"/>
    </source>
</evidence>
<feature type="repeat" description="NHL" evidence="4">
    <location>
        <begin position="202"/>
        <end position="233"/>
    </location>
</feature>
<keyword evidence="1" id="KW-0732">Signal</keyword>
<dbReference type="Pfam" id="PF01436">
    <property type="entry name" value="NHL"/>
    <property type="match status" value="3"/>
</dbReference>
<feature type="coiled-coil region" evidence="5">
    <location>
        <begin position="98"/>
        <end position="146"/>
    </location>
</feature>
<dbReference type="GO" id="GO:0005576">
    <property type="term" value="C:extracellular region"/>
    <property type="evidence" value="ECO:0007669"/>
    <property type="project" value="TreeGrafter"/>
</dbReference>
<keyword evidence="2" id="KW-0677">Repeat</keyword>
<dbReference type="SUPFAM" id="SSF63825">
    <property type="entry name" value="YWTD domain"/>
    <property type="match status" value="1"/>
</dbReference>
<evidence type="ECO:0000256" key="1">
    <source>
        <dbReference type="ARBA" id="ARBA00022729"/>
    </source>
</evidence>
<dbReference type="Gene3D" id="2.120.10.30">
    <property type="entry name" value="TolB, C-terminal domain"/>
    <property type="match status" value="1"/>
</dbReference>
<gene>
    <name evidence="6" type="ORF">ZHD862_LOCUS3696</name>
</gene>
<dbReference type="AlphaFoldDB" id="A0A813UCS7"/>
<accession>A0A813UCS7</accession>
<evidence type="ECO:0000313" key="6">
    <source>
        <dbReference type="EMBL" id="CAF0827218.1"/>
    </source>
</evidence>
<evidence type="ECO:0000256" key="4">
    <source>
        <dbReference type="PROSITE-ProRule" id="PRU00504"/>
    </source>
</evidence>
<dbReference type="CDD" id="cd05819">
    <property type="entry name" value="NHL"/>
    <property type="match status" value="1"/>
</dbReference>
<feature type="repeat" description="NHL" evidence="4">
    <location>
        <begin position="444"/>
        <end position="481"/>
    </location>
</feature>
<name>A0A813UCS7_9BILA</name>
<keyword evidence="3" id="KW-0325">Glycoprotein</keyword>
<evidence type="ECO:0000256" key="2">
    <source>
        <dbReference type="ARBA" id="ARBA00022737"/>
    </source>
</evidence>
<dbReference type="PROSITE" id="PS51125">
    <property type="entry name" value="NHL"/>
    <property type="match status" value="3"/>
</dbReference>
<protein>
    <submittedName>
        <fullName evidence="6">Uncharacterized protein</fullName>
    </submittedName>
</protein>
<comment type="caution">
    <text evidence="6">The sequence shown here is derived from an EMBL/GenBank/DDBJ whole genome shotgun (WGS) entry which is preliminary data.</text>
</comment>
<evidence type="ECO:0000313" key="7">
    <source>
        <dbReference type="Proteomes" id="UP000663864"/>
    </source>
</evidence>
<keyword evidence="5" id="KW-0175">Coiled coil</keyword>